<dbReference type="GO" id="GO:0003746">
    <property type="term" value="F:translation elongation factor activity"/>
    <property type="evidence" value="ECO:0007669"/>
    <property type="project" value="UniProtKB-KW"/>
</dbReference>
<feature type="non-terminal residue" evidence="5">
    <location>
        <position position="36"/>
    </location>
</feature>
<evidence type="ECO:0000256" key="1">
    <source>
        <dbReference type="ARBA" id="ARBA00005532"/>
    </source>
</evidence>
<keyword evidence="4" id="KW-0648">Protein biosynthesis</keyword>
<dbReference type="InterPro" id="IPR009060">
    <property type="entry name" value="UBA-like_sf"/>
</dbReference>
<evidence type="ECO:0000313" key="5">
    <source>
        <dbReference type="EMBL" id="HDR46323.1"/>
    </source>
</evidence>
<evidence type="ECO:0000256" key="4">
    <source>
        <dbReference type="ARBA" id="ARBA00022917"/>
    </source>
</evidence>
<dbReference type="Proteomes" id="UP000886162">
    <property type="component" value="Unassembled WGS sequence"/>
</dbReference>
<dbReference type="PANTHER" id="PTHR11741">
    <property type="entry name" value="ELONGATION FACTOR TS"/>
    <property type="match status" value="1"/>
</dbReference>
<comment type="caution">
    <text evidence="5">The sequence shown here is derived from an EMBL/GenBank/DDBJ whole genome shotgun (WGS) entry which is preliminary data.</text>
</comment>
<dbReference type="SUPFAM" id="SSF46934">
    <property type="entry name" value="UBA-like"/>
    <property type="match status" value="1"/>
</dbReference>
<gene>
    <name evidence="5" type="ORF">ENN94_01330</name>
</gene>
<evidence type="ECO:0000256" key="3">
    <source>
        <dbReference type="ARBA" id="ARBA00022768"/>
    </source>
</evidence>
<sequence>MVSELRKATGAGMMDCKKALTETAGNMEEAIDFLRK</sequence>
<protein>
    <recommendedName>
        <fullName evidence="2">Elongation factor Ts</fullName>
    </recommendedName>
</protein>
<organism evidence="5">
    <name type="scientific">Geoalkalibacter subterraneus</name>
    <dbReference type="NCBI Taxonomy" id="483547"/>
    <lineage>
        <taxon>Bacteria</taxon>
        <taxon>Pseudomonadati</taxon>
        <taxon>Thermodesulfobacteriota</taxon>
        <taxon>Desulfuromonadia</taxon>
        <taxon>Desulfuromonadales</taxon>
        <taxon>Geoalkalibacteraceae</taxon>
        <taxon>Geoalkalibacter</taxon>
    </lineage>
</organism>
<evidence type="ECO:0000256" key="2">
    <source>
        <dbReference type="ARBA" id="ARBA00016956"/>
    </source>
</evidence>
<accession>A0A831PGX5</accession>
<dbReference type="AlphaFoldDB" id="A0A831PGX5"/>
<dbReference type="EMBL" id="DSDO01000090">
    <property type="protein sequence ID" value="HDR46323.1"/>
    <property type="molecule type" value="Genomic_DNA"/>
</dbReference>
<dbReference type="HAMAP" id="MF_00050">
    <property type="entry name" value="EF_Ts"/>
    <property type="match status" value="1"/>
</dbReference>
<keyword evidence="3 5" id="KW-0251">Elongation factor</keyword>
<dbReference type="PANTHER" id="PTHR11741:SF0">
    <property type="entry name" value="ELONGATION FACTOR TS, MITOCHONDRIAL"/>
    <property type="match status" value="1"/>
</dbReference>
<dbReference type="FunFam" id="1.10.8.10:FF:000001">
    <property type="entry name" value="Elongation factor Ts"/>
    <property type="match status" value="1"/>
</dbReference>
<comment type="similarity">
    <text evidence="1">Belongs to the EF-Ts family.</text>
</comment>
<reference evidence="5" key="1">
    <citation type="journal article" date="2020" name="mSystems">
        <title>Genome- and Community-Level Interaction Insights into Carbon Utilization and Element Cycling Functions of Hydrothermarchaeota in Hydrothermal Sediment.</title>
        <authorList>
            <person name="Zhou Z."/>
            <person name="Liu Y."/>
            <person name="Xu W."/>
            <person name="Pan J."/>
            <person name="Luo Z.H."/>
            <person name="Li M."/>
        </authorList>
    </citation>
    <scope>NUCLEOTIDE SEQUENCE [LARGE SCALE GENOMIC DNA]</scope>
    <source>
        <strain evidence="5">SpSt-1220</strain>
    </source>
</reference>
<dbReference type="CDD" id="cd14275">
    <property type="entry name" value="UBA_EF-Ts"/>
    <property type="match status" value="1"/>
</dbReference>
<proteinExistence type="inferred from homology"/>
<dbReference type="InterPro" id="IPR001816">
    <property type="entry name" value="Transl_elong_EFTs/EF1B"/>
</dbReference>
<dbReference type="InterPro" id="IPR018101">
    <property type="entry name" value="Transl_elong_Ts_CS"/>
</dbReference>
<dbReference type="PROSITE" id="PS01126">
    <property type="entry name" value="EF_TS_1"/>
    <property type="match status" value="1"/>
</dbReference>
<name>A0A831PGX5_9BACT</name>
<dbReference type="Gene3D" id="1.10.8.10">
    <property type="entry name" value="DNA helicase RuvA subunit, C-terminal domain"/>
    <property type="match status" value="1"/>
</dbReference>